<dbReference type="EMBL" id="JAHMHQ010000001">
    <property type="protein sequence ID" value="KAK1655265.1"/>
    <property type="molecule type" value="Genomic_DNA"/>
</dbReference>
<dbReference type="Proteomes" id="UP001243989">
    <property type="component" value="Unassembled WGS sequence"/>
</dbReference>
<accession>A0AAJ0A2H9</accession>
<gene>
    <name evidence="2" type="ORF">BDP81DRAFT_444039</name>
</gene>
<dbReference type="GeneID" id="85476639"/>
<comment type="caution">
    <text evidence="2">The sequence shown here is derived from an EMBL/GenBank/DDBJ whole genome shotgun (WGS) entry which is preliminary data.</text>
</comment>
<feature type="coiled-coil region" evidence="1">
    <location>
        <begin position="232"/>
        <end position="277"/>
    </location>
</feature>
<dbReference type="AlphaFoldDB" id="A0AAJ0A2H9"/>
<evidence type="ECO:0000256" key="1">
    <source>
        <dbReference type="SAM" id="Coils"/>
    </source>
</evidence>
<proteinExistence type="predicted"/>
<evidence type="ECO:0000313" key="3">
    <source>
        <dbReference type="Proteomes" id="UP001243989"/>
    </source>
</evidence>
<keyword evidence="1" id="KW-0175">Coiled coil</keyword>
<keyword evidence="3" id="KW-1185">Reference proteome</keyword>
<evidence type="ECO:0000313" key="2">
    <source>
        <dbReference type="EMBL" id="KAK1655265.1"/>
    </source>
</evidence>
<reference evidence="2" key="1">
    <citation type="submission" date="2021-06" db="EMBL/GenBank/DDBJ databases">
        <title>Comparative genomics, transcriptomics and evolutionary studies reveal genomic signatures of adaptation to plant cell wall in hemibiotrophic fungi.</title>
        <authorList>
            <consortium name="DOE Joint Genome Institute"/>
            <person name="Baroncelli R."/>
            <person name="Diaz J.F."/>
            <person name="Benocci T."/>
            <person name="Peng M."/>
            <person name="Battaglia E."/>
            <person name="Haridas S."/>
            <person name="Andreopoulos W."/>
            <person name="Labutti K."/>
            <person name="Pangilinan J."/>
            <person name="Floch G.L."/>
            <person name="Makela M.R."/>
            <person name="Henrissat B."/>
            <person name="Grigoriev I.V."/>
            <person name="Crouch J.A."/>
            <person name="De Vries R.P."/>
            <person name="Sukno S.A."/>
            <person name="Thon M.R."/>
        </authorList>
    </citation>
    <scope>NUCLEOTIDE SEQUENCE</scope>
    <source>
        <strain evidence="2">CBS 102054</strain>
    </source>
</reference>
<sequence>MSSCQIYRKCFFTLEPVGFSGVGLSKAPQGVPSHQISYLTTFYALDLSPPTHNIPPPNPNFRCFPMEQSHQQERPQAASENRDRVIADTEEAVRKKFERLHNHWGNSSFPSSLEANDEGYYTTDDGVFIFRIEMFDELVRQMLAGFGHTDYVVWGSQRLPIETNNAIKAKEAEMAFVNQQTSRDRTGDRAEYCAFVLIRVDPALYMKSDAATANDGFEHDEQEIAAHTAAVVHTAQKQLEREREEFQKKIEEHAQEKARLEKLVVKQALLLVDLEQEFAMLRASSRI</sequence>
<organism evidence="2 3">
    <name type="scientific">Colletotrichum phormii</name>
    <dbReference type="NCBI Taxonomy" id="359342"/>
    <lineage>
        <taxon>Eukaryota</taxon>
        <taxon>Fungi</taxon>
        <taxon>Dikarya</taxon>
        <taxon>Ascomycota</taxon>
        <taxon>Pezizomycotina</taxon>
        <taxon>Sordariomycetes</taxon>
        <taxon>Hypocreomycetidae</taxon>
        <taxon>Glomerellales</taxon>
        <taxon>Glomerellaceae</taxon>
        <taxon>Colletotrichum</taxon>
        <taxon>Colletotrichum acutatum species complex</taxon>
    </lineage>
</organism>
<name>A0AAJ0A2H9_9PEZI</name>
<protein>
    <submittedName>
        <fullName evidence="2">Uncharacterized protein</fullName>
    </submittedName>
</protein>
<dbReference type="RefSeq" id="XP_060451309.1">
    <property type="nucleotide sequence ID" value="XM_060591777.1"/>
</dbReference>